<dbReference type="Pfam" id="PF10708">
    <property type="entry name" value="DUF2510"/>
    <property type="match status" value="1"/>
</dbReference>
<dbReference type="Proteomes" id="UP001283109">
    <property type="component" value="Unassembled WGS sequence"/>
</dbReference>
<feature type="domain" description="Putative host cell surface-exposed lipoprotein Ltp-like HTH region" evidence="4">
    <location>
        <begin position="217"/>
        <end position="258"/>
    </location>
</feature>
<feature type="region of interest" description="Disordered" evidence="1">
    <location>
        <begin position="119"/>
        <end position="150"/>
    </location>
</feature>
<name>A0ABU4GYE7_9MICO</name>
<gene>
    <name evidence="6" type="ORF">R8Z58_04895</name>
</gene>
<evidence type="ECO:0000313" key="7">
    <source>
        <dbReference type="Proteomes" id="UP001283109"/>
    </source>
</evidence>
<dbReference type="Pfam" id="PF03793">
    <property type="entry name" value="PASTA"/>
    <property type="match status" value="1"/>
</dbReference>
<accession>A0ABU4GYE7</accession>
<keyword evidence="2" id="KW-0472">Membrane</keyword>
<dbReference type="InterPro" id="IPR036388">
    <property type="entry name" value="WH-like_DNA-bd_sf"/>
</dbReference>
<keyword evidence="2" id="KW-0812">Transmembrane</keyword>
<feature type="region of interest" description="Disordered" evidence="1">
    <location>
        <begin position="1"/>
        <end position="24"/>
    </location>
</feature>
<keyword evidence="6" id="KW-0449">Lipoprotein</keyword>
<dbReference type="InterPro" id="IPR018929">
    <property type="entry name" value="DUF2510"/>
</dbReference>
<sequence length="308" mass="31720">MSDNNINADSAAQPQLPPRGWYPDPGDATVRRFWDGARWTEHTAVSNPGAAAEGGNGPVMAAPVGAAAGGAASAGGAAVATGKRGLAALKWWQWVLIAFGALVLLSVIVTAVNGGRGVGADASADRPAAVEEAEEAAPAAEPEPVDDREEVPGLVGATVADARAALEAAGFVLAVPAGTGDDWLVLTQTLSEGRKADAGTEVFVTAEAPKPVYTLAQQNAIGKAQSYLRFSGFSRTGLIDQLEYEGYSTEEATFGADNAGADWNAEAAEKAASYLEFSSFSRQGLYDQMAYEGFTDAEIQFALAAVGY</sequence>
<evidence type="ECO:0000259" key="4">
    <source>
        <dbReference type="Pfam" id="PF07553"/>
    </source>
</evidence>
<evidence type="ECO:0000259" key="5">
    <source>
        <dbReference type="Pfam" id="PF10708"/>
    </source>
</evidence>
<feature type="domain" description="PASTA" evidence="3">
    <location>
        <begin position="150"/>
        <end position="205"/>
    </location>
</feature>
<evidence type="ECO:0000256" key="2">
    <source>
        <dbReference type="SAM" id="Phobius"/>
    </source>
</evidence>
<reference evidence="6 7" key="1">
    <citation type="submission" date="2023-11" db="EMBL/GenBank/DDBJ databases">
        <title>Draft genome sequence of Microbacterium arthrosphaerae JCM 30492.</title>
        <authorList>
            <person name="Zhang G."/>
            <person name="Ding Y."/>
        </authorList>
    </citation>
    <scope>NUCLEOTIDE SEQUENCE [LARGE SCALE GENOMIC DNA]</scope>
    <source>
        <strain evidence="6 7">JCM 30492</strain>
    </source>
</reference>
<feature type="domain" description="Putative host cell surface-exposed lipoprotein Ltp-like HTH region" evidence="4">
    <location>
        <begin position="262"/>
        <end position="304"/>
    </location>
</feature>
<evidence type="ECO:0000259" key="3">
    <source>
        <dbReference type="Pfam" id="PF03793"/>
    </source>
</evidence>
<dbReference type="RefSeq" id="WP_318352619.1">
    <property type="nucleotide sequence ID" value="NZ_JAWQEV010000001.1"/>
</dbReference>
<dbReference type="InterPro" id="IPR005543">
    <property type="entry name" value="PASTA_dom"/>
</dbReference>
<feature type="compositionally biased region" description="Polar residues" evidence="1">
    <location>
        <begin position="1"/>
        <end position="13"/>
    </location>
</feature>
<dbReference type="EMBL" id="JAWQEV010000001">
    <property type="protein sequence ID" value="MDW4572113.1"/>
    <property type="molecule type" value="Genomic_DNA"/>
</dbReference>
<dbReference type="Pfam" id="PF07553">
    <property type="entry name" value="Lipoprotein_Ltp"/>
    <property type="match status" value="2"/>
</dbReference>
<proteinExistence type="predicted"/>
<dbReference type="InterPro" id="IPR011434">
    <property type="entry name" value="Ltp-like_HTH"/>
</dbReference>
<evidence type="ECO:0000313" key="6">
    <source>
        <dbReference type="EMBL" id="MDW4572113.1"/>
    </source>
</evidence>
<keyword evidence="2" id="KW-1133">Transmembrane helix</keyword>
<feature type="domain" description="DUF2510" evidence="5">
    <location>
        <begin position="20"/>
        <end position="51"/>
    </location>
</feature>
<dbReference type="Gene3D" id="1.10.10.10">
    <property type="entry name" value="Winged helix-like DNA-binding domain superfamily/Winged helix DNA-binding domain"/>
    <property type="match status" value="2"/>
</dbReference>
<protein>
    <submittedName>
        <fullName evidence="6">Ltp family lipoprotein</fullName>
    </submittedName>
</protein>
<feature type="transmembrane region" description="Helical" evidence="2">
    <location>
        <begin position="91"/>
        <end position="112"/>
    </location>
</feature>
<dbReference type="Gene3D" id="3.30.10.20">
    <property type="match status" value="1"/>
</dbReference>
<keyword evidence="7" id="KW-1185">Reference proteome</keyword>
<organism evidence="6 7">
    <name type="scientific">Microbacterium arthrosphaerae</name>
    <dbReference type="NCBI Taxonomy" id="792652"/>
    <lineage>
        <taxon>Bacteria</taxon>
        <taxon>Bacillati</taxon>
        <taxon>Actinomycetota</taxon>
        <taxon>Actinomycetes</taxon>
        <taxon>Micrococcales</taxon>
        <taxon>Microbacteriaceae</taxon>
        <taxon>Microbacterium</taxon>
    </lineage>
</organism>
<comment type="caution">
    <text evidence="6">The sequence shown here is derived from an EMBL/GenBank/DDBJ whole genome shotgun (WGS) entry which is preliminary data.</text>
</comment>
<evidence type="ECO:0000256" key="1">
    <source>
        <dbReference type="SAM" id="MobiDB-lite"/>
    </source>
</evidence>